<evidence type="ECO:0000256" key="1">
    <source>
        <dbReference type="SAM" id="MobiDB-lite"/>
    </source>
</evidence>
<dbReference type="AlphaFoldDB" id="E3MYR9"/>
<protein>
    <submittedName>
        <fullName evidence="2">Uncharacterized protein</fullName>
    </submittedName>
</protein>
<dbReference type="CTD" id="9828189"/>
<dbReference type="KEGG" id="crq:GCK72_003294"/>
<proteinExistence type="predicted"/>
<dbReference type="InParanoid" id="E3MYR9"/>
<dbReference type="GeneID" id="9828189"/>
<evidence type="ECO:0000313" key="3">
    <source>
        <dbReference type="Proteomes" id="UP000008281"/>
    </source>
</evidence>
<dbReference type="FunCoup" id="E3MYR9">
    <property type="interactions" value="433"/>
</dbReference>
<sequence length="101" mass="11642">MEQSEKDNQATSPPPSSTDQNRKSSDTESSQIYTRCVNDDSDGSILSDWMDHLSDFEQPTDQSILKELMKSSSQYLLEKNEKRNGEMREVNSEYAFDITMY</sequence>
<dbReference type="EMBL" id="DS268498">
    <property type="protein sequence ID" value="EFP12199.1"/>
    <property type="molecule type" value="Genomic_DNA"/>
</dbReference>
<organism evidence="3">
    <name type="scientific">Caenorhabditis remanei</name>
    <name type="common">Caenorhabditis vulgaris</name>
    <dbReference type="NCBI Taxonomy" id="31234"/>
    <lineage>
        <taxon>Eukaryota</taxon>
        <taxon>Metazoa</taxon>
        <taxon>Ecdysozoa</taxon>
        <taxon>Nematoda</taxon>
        <taxon>Chromadorea</taxon>
        <taxon>Rhabditida</taxon>
        <taxon>Rhabditina</taxon>
        <taxon>Rhabditomorpha</taxon>
        <taxon>Rhabditoidea</taxon>
        <taxon>Rhabditidae</taxon>
        <taxon>Peloderinae</taxon>
        <taxon>Caenorhabditis</taxon>
    </lineage>
</organism>
<name>E3MYR9_CAERE</name>
<dbReference type="eggNOG" id="ENOG502TKG0">
    <property type="taxonomic scope" value="Eukaryota"/>
</dbReference>
<evidence type="ECO:0000313" key="2">
    <source>
        <dbReference type="EMBL" id="EFP12199.1"/>
    </source>
</evidence>
<dbReference type="HOGENOM" id="CLU_2294290_0_0_1"/>
<dbReference type="OrthoDB" id="10508578at2759"/>
<feature type="region of interest" description="Disordered" evidence="1">
    <location>
        <begin position="1"/>
        <end position="40"/>
    </location>
</feature>
<gene>
    <name evidence="2" type="ORF">CRE_04163</name>
</gene>
<reference evidence="2" key="1">
    <citation type="submission" date="2007-07" db="EMBL/GenBank/DDBJ databases">
        <title>PCAP assembly of the Caenorhabditis remanei genome.</title>
        <authorList>
            <consortium name="The Caenorhabditis remanei Sequencing Consortium"/>
            <person name="Wilson R.K."/>
        </authorList>
    </citation>
    <scope>NUCLEOTIDE SEQUENCE [LARGE SCALE GENOMIC DNA]</scope>
    <source>
        <strain evidence="2">PB4641</strain>
    </source>
</reference>
<dbReference type="Proteomes" id="UP000008281">
    <property type="component" value="Unassembled WGS sequence"/>
</dbReference>
<keyword evidence="3" id="KW-1185">Reference proteome</keyword>
<dbReference type="RefSeq" id="XP_003098646.2">
    <property type="nucleotide sequence ID" value="XM_003098598.2"/>
</dbReference>
<accession>E3MYR9</accession>